<dbReference type="Proteomes" id="UP000027583">
    <property type="component" value="Unassembled WGS sequence"/>
</dbReference>
<dbReference type="Gene3D" id="3.40.50.300">
    <property type="entry name" value="P-loop containing nucleotide triphosphate hydrolases"/>
    <property type="match status" value="2"/>
</dbReference>
<feature type="binding site" evidence="12">
    <location>
        <begin position="37"/>
        <end position="44"/>
    </location>
    <ligand>
        <name>ATP</name>
        <dbReference type="ChEBI" id="CHEBI:30616"/>
    </ligand>
</feature>
<evidence type="ECO:0000256" key="9">
    <source>
        <dbReference type="ARBA" id="ARBA00034808"/>
    </source>
</evidence>
<evidence type="ECO:0000256" key="4">
    <source>
        <dbReference type="ARBA" id="ARBA00022806"/>
    </source>
</evidence>
<evidence type="ECO:0000256" key="2">
    <source>
        <dbReference type="ARBA" id="ARBA00022741"/>
    </source>
</evidence>
<evidence type="ECO:0000259" key="13">
    <source>
        <dbReference type="PROSITE" id="PS51198"/>
    </source>
</evidence>
<dbReference type="GO" id="GO:0005524">
    <property type="term" value="F:ATP binding"/>
    <property type="evidence" value="ECO:0007669"/>
    <property type="project" value="UniProtKB-UniRule"/>
</dbReference>
<proteinExistence type="inferred from homology"/>
<reference evidence="15 16" key="1">
    <citation type="journal article" date="2014" name="Genome Biol. Evol.">
        <title>Acetic acid bacteria genomes reveal functional traits for adaptation to life in insect guts.</title>
        <authorList>
            <person name="Chouaia B."/>
            <person name="Gaiarsa S."/>
            <person name="Crotti E."/>
            <person name="Comandatore F."/>
            <person name="Degli Esposti M."/>
            <person name="Ricci I."/>
            <person name="Alma A."/>
            <person name="Favia G."/>
            <person name="Bandi C."/>
            <person name="Daffonchio D."/>
        </authorList>
    </citation>
    <scope>NUCLEOTIDE SEQUENCE [LARGE SCALE GENOMIC DNA]</scope>
    <source>
        <strain evidence="15 16">SF2.1</strain>
    </source>
</reference>
<dbReference type="GO" id="GO:0003677">
    <property type="term" value="F:DNA binding"/>
    <property type="evidence" value="ECO:0007669"/>
    <property type="project" value="UniProtKB-KW"/>
</dbReference>
<dbReference type="PANTHER" id="PTHR11070:SF2">
    <property type="entry name" value="ATP-DEPENDENT DNA HELICASE SRS2"/>
    <property type="match status" value="1"/>
</dbReference>
<evidence type="ECO:0000259" key="14">
    <source>
        <dbReference type="PROSITE" id="PS51217"/>
    </source>
</evidence>
<comment type="similarity">
    <text evidence="1">Belongs to the helicase family. UvrD subfamily.</text>
</comment>
<feature type="domain" description="UvrD-like helicase C-terminal" evidence="14">
    <location>
        <begin position="318"/>
        <end position="582"/>
    </location>
</feature>
<dbReference type="EMBL" id="CBLX010000006">
    <property type="protein sequence ID" value="CDG38957.1"/>
    <property type="molecule type" value="Genomic_DNA"/>
</dbReference>
<keyword evidence="7" id="KW-0413">Isomerase</keyword>
<evidence type="ECO:0000256" key="3">
    <source>
        <dbReference type="ARBA" id="ARBA00022801"/>
    </source>
</evidence>
<dbReference type="PROSITE" id="PS51217">
    <property type="entry name" value="UVRD_HELICASE_CTER"/>
    <property type="match status" value="1"/>
</dbReference>
<keyword evidence="2 12" id="KW-0547">Nucleotide-binding</keyword>
<comment type="catalytic activity">
    <reaction evidence="11">
        <text>ATP + H2O = ADP + phosphate + H(+)</text>
        <dbReference type="Rhea" id="RHEA:13065"/>
        <dbReference type="ChEBI" id="CHEBI:15377"/>
        <dbReference type="ChEBI" id="CHEBI:15378"/>
        <dbReference type="ChEBI" id="CHEBI:30616"/>
        <dbReference type="ChEBI" id="CHEBI:43474"/>
        <dbReference type="ChEBI" id="CHEBI:456216"/>
        <dbReference type="EC" id="5.6.2.4"/>
    </reaction>
</comment>
<dbReference type="Pfam" id="PF13361">
    <property type="entry name" value="UvrD_C"/>
    <property type="match status" value="1"/>
</dbReference>
<evidence type="ECO:0000256" key="11">
    <source>
        <dbReference type="ARBA" id="ARBA00048988"/>
    </source>
</evidence>
<evidence type="ECO:0000313" key="15">
    <source>
        <dbReference type="EMBL" id="CDG38957.1"/>
    </source>
</evidence>
<keyword evidence="3 12" id="KW-0378">Hydrolase</keyword>
<dbReference type="Gene3D" id="1.10.486.10">
    <property type="entry name" value="PCRA, domain 4"/>
    <property type="match status" value="1"/>
</dbReference>
<organism evidence="15 16">
    <name type="scientific">Asaia bogorensis</name>
    <dbReference type="NCBI Taxonomy" id="91915"/>
    <lineage>
        <taxon>Bacteria</taxon>
        <taxon>Pseudomonadati</taxon>
        <taxon>Pseudomonadota</taxon>
        <taxon>Alphaproteobacteria</taxon>
        <taxon>Acetobacterales</taxon>
        <taxon>Acetobacteraceae</taxon>
        <taxon>Asaia</taxon>
    </lineage>
</organism>
<evidence type="ECO:0000256" key="10">
    <source>
        <dbReference type="ARBA" id="ARBA00034923"/>
    </source>
</evidence>
<protein>
    <recommendedName>
        <fullName evidence="9">DNA 3'-5' helicase</fullName>
        <ecNumber evidence="9">5.6.2.4</ecNumber>
    </recommendedName>
    <alternativeName>
        <fullName evidence="10">DNA 3'-5' helicase II</fullName>
    </alternativeName>
</protein>
<dbReference type="GO" id="GO:0016887">
    <property type="term" value="F:ATP hydrolysis activity"/>
    <property type="evidence" value="ECO:0007669"/>
    <property type="project" value="RHEA"/>
</dbReference>
<dbReference type="PANTHER" id="PTHR11070">
    <property type="entry name" value="UVRD / RECB / PCRA DNA HELICASE FAMILY MEMBER"/>
    <property type="match status" value="1"/>
</dbReference>
<dbReference type="CDD" id="cd17932">
    <property type="entry name" value="DEXQc_UvrD"/>
    <property type="match status" value="1"/>
</dbReference>
<dbReference type="InterPro" id="IPR013986">
    <property type="entry name" value="DExx_box_DNA_helicase_dom_sf"/>
</dbReference>
<evidence type="ECO:0000256" key="12">
    <source>
        <dbReference type="PROSITE-ProRule" id="PRU00560"/>
    </source>
</evidence>
<dbReference type="AlphaFoldDB" id="A0A060QJJ4"/>
<evidence type="ECO:0000256" key="8">
    <source>
        <dbReference type="ARBA" id="ARBA00034617"/>
    </source>
</evidence>
<dbReference type="EC" id="5.6.2.4" evidence="9"/>
<evidence type="ECO:0000256" key="1">
    <source>
        <dbReference type="ARBA" id="ARBA00009922"/>
    </source>
</evidence>
<evidence type="ECO:0000313" key="16">
    <source>
        <dbReference type="Proteomes" id="UP000027583"/>
    </source>
</evidence>
<dbReference type="CDD" id="cd18807">
    <property type="entry name" value="SF1_C_UvrD"/>
    <property type="match status" value="1"/>
</dbReference>
<evidence type="ECO:0000256" key="6">
    <source>
        <dbReference type="ARBA" id="ARBA00023125"/>
    </source>
</evidence>
<comment type="catalytic activity">
    <reaction evidence="8">
        <text>Couples ATP hydrolysis with the unwinding of duplex DNA by translocating in the 3'-5' direction.</text>
        <dbReference type="EC" id="5.6.2.4"/>
    </reaction>
</comment>
<accession>A0A060QJJ4</accession>
<sequence length="668" mass="74709">MSIGPHAMTDTAHPVFSTLTADQYRAARQEGAVVVLAGAGTGKTSTLVAGICDRIERRHMPPHRLLAVTFTNKAAREMRERIALALDYDRTPKWVGTFHAHACRMLRRDPGIASLRPRFDILTTDDSLRILRRLMKAEMRSNGPETVDDATADLLRKRARRLIHHISGLKDRLVLPEEAWAHRPARPVAEMTEEDWILCEAIRLYPIYQEALRRANAADFGDLLLYPTRAMMSDETYRREWASRFDAVMVDEFQDVNLAQYRWLRLLSQDHGEFFGVGDDAQSIYGWRGADIGYIRNFLAAFPGGRMIALERNFRSTGVILEAANAIIALDPDRLPKTLYTEAGAGQPIEILACKDGANEALRLAREIGRRAAEGVAWHDMAVLYRFNFLSRVIEEQLLAHRIPYVLVGDTGFWQRGAVRDGLAYLRLMESAESRQSDEAFRRVVNLPARGVGAKTLARIEQAAEEQGVSLFVAAEQMQGQGSAMARLHAFLATIRAVALGEDLMLGERIEMLLQRVGYSDMLRRLGEEGLDPLQNLHELISIAGNFATSEALFDHAALGAGAPGDGLDGRVRLMTIHGAKGLEFRHVFLVGWENTLFPQFSEGKDANEERRLAYVALTRARERVTISWAIKRGNRWNEASCFIDEIPTPCMIEGSLRQAGGNGEGPR</sequence>
<dbReference type="InterPro" id="IPR000212">
    <property type="entry name" value="DNA_helicase_UvrD/REP"/>
</dbReference>
<dbReference type="PROSITE" id="PS51198">
    <property type="entry name" value="UVRD_HELICASE_ATP_BIND"/>
    <property type="match status" value="1"/>
</dbReference>
<comment type="caution">
    <text evidence="15">The sequence shown here is derived from an EMBL/GenBank/DDBJ whole genome shotgun (WGS) entry which is preliminary data.</text>
</comment>
<dbReference type="GO" id="GO:0043138">
    <property type="term" value="F:3'-5' DNA helicase activity"/>
    <property type="evidence" value="ECO:0007669"/>
    <property type="project" value="UniProtKB-EC"/>
</dbReference>
<dbReference type="InterPro" id="IPR014016">
    <property type="entry name" value="UvrD-like_ATP-bd"/>
</dbReference>
<feature type="domain" description="UvrD-like helicase ATP-binding" evidence="13">
    <location>
        <begin position="16"/>
        <end position="317"/>
    </location>
</feature>
<evidence type="ECO:0000256" key="7">
    <source>
        <dbReference type="ARBA" id="ARBA00023235"/>
    </source>
</evidence>
<gene>
    <name evidence="15" type="ORF">ASAP_0912</name>
</gene>
<dbReference type="Pfam" id="PF00580">
    <property type="entry name" value="UvrD-helicase"/>
    <property type="match status" value="1"/>
</dbReference>
<keyword evidence="6" id="KW-0238">DNA-binding</keyword>
<evidence type="ECO:0000256" key="5">
    <source>
        <dbReference type="ARBA" id="ARBA00022840"/>
    </source>
</evidence>
<name>A0A060QJJ4_9PROT</name>
<dbReference type="SUPFAM" id="SSF52540">
    <property type="entry name" value="P-loop containing nucleoside triphosphate hydrolases"/>
    <property type="match status" value="1"/>
</dbReference>
<keyword evidence="5 12" id="KW-0067">ATP-binding</keyword>
<dbReference type="Gene3D" id="1.10.10.160">
    <property type="match status" value="1"/>
</dbReference>
<reference evidence="15 16" key="2">
    <citation type="journal article" date="2014" name="PLoS ONE">
        <title>Evolution of mitochondria reconstructed from the energy metabolism of living bacteria.</title>
        <authorList>
            <person name="Degli Esposti M."/>
            <person name="Chouaia B."/>
            <person name="Comandatore F."/>
            <person name="Crotti E."/>
            <person name="Sassera D."/>
            <person name="Lievens P.M."/>
            <person name="Daffonchio D."/>
            <person name="Bandi C."/>
        </authorList>
    </citation>
    <scope>NUCLEOTIDE SEQUENCE [LARGE SCALE GENOMIC DNA]</scope>
    <source>
        <strain evidence="15 16">SF2.1</strain>
    </source>
</reference>
<dbReference type="GO" id="GO:0000725">
    <property type="term" value="P:recombinational repair"/>
    <property type="evidence" value="ECO:0007669"/>
    <property type="project" value="TreeGrafter"/>
</dbReference>
<dbReference type="InterPro" id="IPR014017">
    <property type="entry name" value="DNA_helicase_UvrD-like_C"/>
</dbReference>
<dbReference type="InterPro" id="IPR027417">
    <property type="entry name" value="P-loop_NTPase"/>
</dbReference>
<dbReference type="eggNOG" id="COG0210">
    <property type="taxonomic scope" value="Bacteria"/>
</dbReference>
<keyword evidence="4 12" id="KW-0347">Helicase</keyword>